<dbReference type="AlphaFoldDB" id="A0A550BWI0"/>
<dbReference type="Proteomes" id="UP000320762">
    <property type="component" value="Unassembled WGS sequence"/>
</dbReference>
<gene>
    <name evidence="2" type="ORF">BD626DRAFT_404862</name>
    <name evidence="1" type="ORF">BD626DRAFT_412779</name>
</gene>
<feature type="non-terminal residue" evidence="1">
    <location>
        <position position="91"/>
    </location>
</feature>
<protein>
    <recommendedName>
        <fullName evidence="4">CxC1-like cysteine cluster associated with KDZ transposases domain-containing protein</fullName>
    </recommendedName>
</protein>
<sequence>MHLTCCKCQPAGRQLMEIGLFPCAPYRPSLAVDLNVLDFARLVFLNVAPNVTAWCRAMEAFLLVRGHKLNYSDNLRRRFGSALLWYTQLYN</sequence>
<evidence type="ECO:0000313" key="3">
    <source>
        <dbReference type="Proteomes" id="UP000320762"/>
    </source>
</evidence>
<keyword evidence="3" id="KW-1185">Reference proteome</keyword>
<evidence type="ECO:0000313" key="1">
    <source>
        <dbReference type="EMBL" id="TRM56897.1"/>
    </source>
</evidence>
<name>A0A550BWI0_9AGAR</name>
<proteinExistence type="predicted"/>
<dbReference type="EMBL" id="VDMD01000055">
    <property type="protein sequence ID" value="TRM56897.1"/>
    <property type="molecule type" value="Genomic_DNA"/>
</dbReference>
<evidence type="ECO:0000313" key="2">
    <source>
        <dbReference type="EMBL" id="TRM61984.1"/>
    </source>
</evidence>
<evidence type="ECO:0008006" key="4">
    <source>
        <dbReference type="Google" id="ProtNLM"/>
    </source>
</evidence>
<dbReference type="STRING" id="97359.A0A550BWI0"/>
<dbReference type="EMBL" id="VDMD01000014">
    <property type="protein sequence ID" value="TRM61984.1"/>
    <property type="molecule type" value="Genomic_DNA"/>
</dbReference>
<organism evidence="1 3">
    <name type="scientific">Schizophyllum amplum</name>
    <dbReference type="NCBI Taxonomy" id="97359"/>
    <lineage>
        <taxon>Eukaryota</taxon>
        <taxon>Fungi</taxon>
        <taxon>Dikarya</taxon>
        <taxon>Basidiomycota</taxon>
        <taxon>Agaricomycotina</taxon>
        <taxon>Agaricomycetes</taxon>
        <taxon>Agaricomycetidae</taxon>
        <taxon>Agaricales</taxon>
        <taxon>Schizophyllaceae</taxon>
        <taxon>Schizophyllum</taxon>
    </lineage>
</organism>
<dbReference type="OrthoDB" id="3200967at2759"/>
<reference evidence="1" key="2">
    <citation type="submission" date="2019-06" db="EMBL/GenBank/DDBJ databases">
        <authorList>
            <consortium name="DOE Joint Genome Institute"/>
            <person name="Ahrendt S.R."/>
            <person name="Cantor M.N."/>
            <person name="Hua S.X."/>
        </authorList>
    </citation>
    <scope>NUCLEOTIDE SEQUENCE</scope>
    <source>
        <strain evidence="1">NL-1724</strain>
    </source>
</reference>
<comment type="caution">
    <text evidence="1">The sequence shown here is derived from an EMBL/GenBank/DDBJ whole genome shotgun (WGS) entry which is preliminary data.</text>
</comment>
<reference evidence="1 3" key="1">
    <citation type="journal article" date="2019" name="New Phytol.">
        <title>Comparative genomics reveals unique wood-decay strategies and fruiting body development in the Schizophyllaceae.</title>
        <authorList>
            <person name="Almasi E."/>
            <person name="Sahu N."/>
            <person name="Krizsan K."/>
            <person name="Balint B."/>
            <person name="Kovacs G.M."/>
            <person name="Kiss B."/>
            <person name="Cseklye J."/>
            <person name="Drula E."/>
            <person name="Henrissat B."/>
            <person name="Nagy I."/>
            <person name="Chovatia M."/>
            <person name="Adam C."/>
            <person name="LaButti K."/>
            <person name="Lipzen A."/>
            <person name="Riley R."/>
            <person name="Grigoriev I.V."/>
            <person name="Nagy L.G."/>
        </authorList>
    </citation>
    <scope>NUCLEOTIDE SEQUENCE [LARGE SCALE GENOMIC DNA]</scope>
    <source>
        <strain evidence="1 3">NL-1724</strain>
    </source>
</reference>
<accession>A0A550BWI0</accession>